<dbReference type="Gene3D" id="2.60.120.200">
    <property type="match status" value="1"/>
</dbReference>
<dbReference type="InterPro" id="IPR000742">
    <property type="entry name" value="EGF"/>
</dbReference>
<dbReference type="GO" id="GO:0045197">
    <property type="term" value="P:establishment or maintenance of epithelial cell apical/basal polarity"/>
    <property type="evidence" value="ECO:0007669"/>
    <property type="project" value="TreeGrafter"/>
</dbReference>
<dbReference type="SUPFAM" id="SSF49899">
    <property type="entry name" value="Concanavalin A-like lectins/glucanases"/>
    <property type="match status" value="1"/>
</dbReference>
<dbReference type="InterPro" id="IPR013320">
    <property type="entry name" value="ConA-like_dom_sf"/>
</dbReference>
<feature type="domain" description="EGF-like" evidence="5">
    <location>
        <begin position="323"/>
        <end position="369"/>
    </location>
</feature>
<dbReference type="PANTHER" id="PTHR24049:SF22">
    <property type="entry name" value="DROSOPHILA CRUMBS HOMOLOG"/>
    <property type="match status" value="1"/>
</dbReference>
<dbReference type="EMBL" id="BRXX01000379">
    <property type="protein sequence ID" value="GMI08279.1"/>
    <property type="molecule type" value="Genomic_DNA"/>
</dbReference>
<proteinExistence type="predicted"/>
<evidence type="ECO:0000259" key="5">
    <source>
        <dbReference type="SMART" id="SM00181"/>
    </source>
</evidence>
<name>A0A9W7CNY5_9STRA</name>
<sequence>MWHGVELQQSDVTDLYTPHNTAHHFWDFRGCTTGGTVTDSIAGDLVATPMNGPVCGADGLRLDGNNEYADIDDWEWGGTTSIEVYVKYDSFNEYSRVFDFGNGENNDNVVLCNTETTSTIRWAVFQESTNKAIETSNFDSASWTHVVATVSGTTMKVYKNGVLAGTKTDAYEPNVLTRTQHWLGRGAWSNDGYTDGTIAYVKMWHGVELQQSDVTTLYVAREKCVASTSPSDDGSDGNFYCINGGTVDGVSGSCTCTSCNTGFGGSSCQDPLSCVASTSPSDTGSDGNFYCINGGTVSGVSESCTCTSCNTGFGGSSCQDPLSCVASTSASDNGSDGNFYCINGGTVSGVSGSCTCTSCNMGFGGSSCELPACVASTSASDNGSDGNFYCINGGTVGGVSGSCTCTSCNTGFGGSSCQNPLSCVASTSASDTGSDGNLYCINGGTVSGVSGSCTCTCADGYGGSGCEAPEPDMIDGEGDASTLALSFTSVIVVLAAVIGNLW</sequence>
<feature type="domain" description="EGF-like" evidence="5">
    <location>
        <begin position="372"/>
        <end position="418"/>
    </location>
</feature>
<dbReference type="GO" id="GO:0007157">
    <property type="term" value="P:heterophilic cell-cell adhesion via plasma membrane cell adhesion molecules"/>
    <property type="evidence" value="ECO:0007669"/>
    <property type="project" value="TreeGrafter"/>
</dbReference>
<dbReference type="Pfam" id="PF13385">
    <property type="entry name" value="Laminin_G_3"/>
    <property type="match status" value="1"/>
</dbReference>
<organism evidence="6 7">
    <name type="scientific">Triparma verrucosa</name>
    <dbReference type="NCBI Taxonomy" id="1606542"/>
    <lineage>
        <taxon>Eukaryota</taxon>
        <taxon>Sar</taxon>
        <taxon>Stramenopiles</taxon>
        <taxon>Ochrophyta</taxon>
        <taxon>Bolidophyceae</taxon>
        <taxon>Parmales</taxon>
        <taxon>Triparmaceae</taxon>
        <taxon>Triparma</taxon>
    </lineage>
</organism>
<evidence type="ECO:0000256" key="1">
    <source>
        <dbReference type="ARBA" id="ARBA00022536"/>
    </source>
</evidence>
<dbReference type="GO" id="GO:0032991">
    <property type="term" value="C:protein-containing complex"/>
    <property type="evidence" value="ECO:0007669"/>
    <property type="project" value="TreeGrafter"/>
</dbReference>
<keyword evidence="2" id="KW-0732">Signal</keyword>
<protein>
    <recommendedName>
        <fullName evidence="5">EGF-like domain-containing protein</fullName>
    </recommendedName>
</protein>
<feature type="domain" description="EGF-like" evidence="5">
    <location>
        <begin position="422"/>
        <end position="467"/>
    </location>
</feature>
<evidence type="ECO:0000256" key="2">
    <source>
        <dbReference type="ARBA" id="ARBA00022729"/>
    </source>
</evidence>
<dbReference type="InterPro" id="IPR051022">
    <property type="entry name" value="Notch_Cell-Fate_Det"/>
</dbReference>
<keyword evidence="1" id="KW-0245">EGF-like domain</keyword>
<feature type="domain" description="EGF-like" evidence="5">
    <location>
        <begin position="273"/>
        <end position="319"/>
    </location>
</feature>
<dbReference type="PANTHER" id="PTHR24049">
    <property type="entry name" value="CRUMBS FAMILY MEMBER"/>
    <property type="match status" value="1"/>
</dbReference>
<evidence type="ECO:0000256" key="4">
    <source>
        <dbReference type="ARBA" id="ARBA00023157"/>
    </source>
</evidence>
<gene>
    <name evidence="6" type="ORF">TrVE_jg10468</name>
</gene>
<evidence type="ECO:0000256" key="3">
    <source>
        <dbReference type="ARBA" id="ARBA00022737"/>
    </source>
</evidence>
<feature type="domain" description="EGF-like" evidence="5">
    <location>
        <begin position="223"/>
        <end position="269"/>
    </location>
</feature>
<keyword evidence="3" id="KW-0677">Repeat</keyword>
<keyword evidence="4" id="KW-1015">Disulfide bond</keyword>
<evidence type="ECO:0000313" key="7">
    <source>
        <dbReference type="Proteomes" id="UP001165160"/>
    </source>
</evidence>
<accession>A0A9W7CNY5</accession>
<comment type="caution">
    <text evidence="6">The sequence shown here is derived from an EMBL/GenBank/DDBJ whole genome shotgun (WGS) entry which is preliminary data.</text>
</comment>
<dbReference type="AlphaFoldDB" id="A0A9W7CNY5"/>
<dbReference type="SMART" id="SM00181">
    <property type="entry name" value="EGF"/>
    <property type="match status" value="5"/>
</dbReference>
<keyword evidence="7" id="KW-1185">Reference proteome</keyword>
<reference evidence="7" key="1">
    <citation type="journal article" date="2023" name="Commun. Biol.">
        <title>Genome analysis of Parmales, the sister group of diatoms, reveals the evolutionary specialization of diatoms from phago-mixotrophs to photoautotrophs.</title>
        <authorList>
            <person name="Ban H."/>
            <person name="Sato S."/>
            <person name="Yoshikawa S."/>
            <person name="Yamada K."/>
            <person name="Nakamura Y."/>
            <person name="Ichinomiya M."/>
            <person name="Sato N."/>
            <person name="Blanc-Mathieu R."/>
            <person name="Endo H."/>
            <person name="Kuwata A."/>
            <person name="Ogata H."/>
        </authorList>
    </citation>
    <scope>NUCLEOTIDE SEQUENCE [LARGE SCALE GENOMIC DNA]</scope>
    <source>
        <strain evidence="7">NIES 3699</strain>
    </source>
</reference>
<evidence type="ECO:0000313" key="6">
    <source>
        <dbReference type="EMBL" id="GMI08279.1"/>
    </source>
</evidence>
<dbReference type="Proteomes" id="UP001165160">
    <property type="component" value="Unassembled WGS sequence"/>
</dbReference>
<dbReference type="GO" id="GO:0005886">
    <property type="term" value="C:plasma membrane"/>
    <property type="evidence" value="ECO:0007669"/>
    <property type="project" value="TreeGrafter"/>
</dbReference>